<evidence type="ECO:0000313" key="2">
    <source>
        <dbReference type="Proteomes" id="UP000887565"/>
    </source>
</evidence>
<evidence type="ECO:0000313" key="3">
    <source>
        <dbReference type="WBParaSite" id="nRc.2.0.1.t11108-RA"/>
    </source>
</evidence>
<dbReference type="WBParaSite" id="nRc.2.0.1.t11108-RA">
    <property type="protein sequence ID" value="nRc.2.0.1.t11108-RA"/>
    <property type="gene ID" value="nRc.2.0.1.g11108"/>
</dbReference>
<accession>A0A915IBF0</accession>
<feature type="region of interest" description="Disordered" evidence="1">
    <location>
        <begin position="15"/>
        <end position="35"/>
    </location>
</feature>
<dbReference type="AlphaFoldDB" id="A0A915IBF0"/>
<name>A0A915IBF0_ROMCU</name>
<protein>
    <submittedName>
        <fullName evidence="3">Uncharacterized protein</fullName>
    </submittedName>
</protein>
<proteinExistence type="predicted"/>
<organism evidence="2 3">
    <name type="scientific">Romanomermis culicivorax</name>
    <name type="common">Nematode worm</name>
    <dbReference type="NCBI Taxonomy" id="13658"/>
    <lineage>
        <taxon>Eukaryota</taxon>
        <taxon>Metazoa</taxon>
        <taxon>Ecdysozoa</taxon>
        <taxon>Nematoda</taxon>
        <taxon>Enoplea</taxon>
        <taxon>Dorylaimia</taxon>
        <taxon>Mermithida</taxon>
        <taxon>Mermithoidea</taxon>
        <taxon>Mermithidae</taxon>
        <taxon>Romanomermis</taxon>
    </lineage>
</organism>
<dbReference type="Proteomes" id="UP000887565">
    <property type="component" value="Unplaced"/>
</dbReference>
<evidence type="ECO:0000256" key="1">
    <source>
        <dbReference type="SAM" id="MobiDB-lite"/>
    </source>
</evidence>
<reference evidence="3" key="1">
    <citation type="submission" date="2022-11" db="UniProtKB">
        <authorList>
            <consortium name="WormBaseParasite"/>
        </authorList>
    </citation>
    <scope>IDENTIFICATION</scope>
</reference>
<sequence>MIVISLVDQSNELTSATANLPHRSPKPADDGTPLRETWSLKKYANTMMRHLRELFSSSDARD</sequence>
<keyword evidence="2" id="KW-1185">Reference proteome</keyword>